<name>A0A267FMZ0_9PLAT</name>
<comment type="caution">
    <text evidence="1">The sequence shown here is derived from an EMBL/GenBank/DDBJ whole genome shotgun (WGS) entry which is preliminary data.</text>
</comment>
<organism evidence="1 2">
    <name type="scientific">Macrostomum lignano</name>
    <dbReference type="NCBI Taxonomy" id="282301"/>
    <lineage>
        <taxon>Eukaryota</taxon>
        <taxon>Metazoa</taxon>
        <taxon>Spiralia</taxon>
        <taxon>Lophotrochozoa</taxon>
        <taxon>Platyhelminthes</taxon>
        <taxon>Rhabditophora</taxon>
        <taxon>Macrostomorpha</taxon>
        <taxon>Macrostomida</taxon>
        <taxon>Macrostomidae</taxon>
        <taxon>Macrostomum</taxon>
    </lineage>
</organism>
<evidence type="ECO:0000313" key="2">
    <source>
        <dbReference type="Proteomes" id="UP000215902"/>
    </source>
</evidence>
<sequence>MHSKVLLTMAVATRTDAKFASTREVNFTTMETADRVQTAVATISTGISARLRAAQFYEIIEFRNCCRHQFD</sequence>
<protein>
    <submittedName>
        <fullName evidence="1">Uncharacterized protein</fullName>
    </submittedName>
</protein>
<proteinExistence type="predicted"/>
<keyword evidence="2" id="KW-1185">Reference proteome</keyword>
<evidence type="ECO:0000313" key="1">
    <source>
        <dbReference type="EMBL" id="PAA75083.1"/>
    </source>
</evidence>
<dbReference type="EMBL" id="NIVC01000905">
    <property type="protein sequence ID" value="PAA75083.1"/>
    <property type="molecule type" value="Genomic_DNA"/>
</dbReference>
<dbReference type="Proteomes" id="UP000215902">
    <property type="component" value="Unassembled WGS sequence"/>
</dbReference>
<reference evidence="1 2" key="1">
    <citation type="submission" date="2017-06" db="EMBL/GenBank/DDBJ databases">
        <title>A platform for efficient transgenesis in Macrostomum lignano, a flatworm model organism for stem cell research.</title>
        <authorList>
            <person name="Berezikov E."/>
        </authorList>
    </citation>
    <scope>NUCLEOTIDE SEQUENCE [LARGE SCALE GENOMIC DNA]</scope>
    <source>
        <strain evidence="1">DV1</strain>
        <tissue evidence="1">Whole organism</tissue>
    </source>
</reference>
<dbReference type="AlphaFoldDB" id="A0A267FMZ0"/>
<accession>A0A267FMZ0</accession>
<gene>
    <name evidence="1" type="ORF">BOX15_Mlig019325g2</name>
</gene>